<accession>A0A099Y8J4</accession>
<evidence type="ECO:0000313" key="3">
    <source>
        <dbReference type="Proteomes" id="UP000030001"/>
    </source>
</evidence>
<dbReference type="HAMAP" id="MF_00652">
    <property type="entry name" value="UPF0246"/>
    <property type="match status" value="1"/>
</dbReference>
<name>A0A099Y8J4_LIMMU</name>
<comment type="similarity">
    <text evidence="1">Belongs to the UPF0246 family.</text>
</comment>
<dbReference type="GO" id="GO:0005829">
    <property type="term" value="C:cytosol"/>
    <property type="evidence" value="ECO:0007669"/>
    <property type="project" value="TreeGrafter"/>
</dbReference>
<evidence type="ECO:0000313" key="2">
    <source>
        <dbReference type="EMBL" id="KGL66574.1"/>
    </source>
</evidence>
<comment type="caution">
    <text evidence="2">The sequence shown here is derived from an EMBL/GenBank/DDBJ whole genome shotgun (WGS) entry which is preliminary data.</text>
</comment>
<dbReference type="InterPro" id="IPR005583">
    <property type="entry name" value="YaaA"/>
</dbReference>
<proteinExistence type="inferred from homology"/>
<dbReference type="NCBIfam" id="NF002543">
    <property type="entry name" value="PRK02101.1-4"/>
    <property type="match status" value="1"/>
</dbReference>
<gene>
    <name evidence="2" type="ORF">LX03_08105</name>
</gene>
<dbReference type="Proteomes" id="UP000030001">
    <property type="component" value="Unassembled WGS sequence"/>
</dbReference>
<organism evidence="2 3">
    <name type="scientific">Limosilactobacillus mucosae</name>
    <name type="common">Lactobacillus mucosae</name>
    <dbReference type="NCBI Taxonomy" id="97478"/>
    <lineage>
        <taxon>Bacteria</taxon>
        <taxon>Bacillati</taxon>
        <taxon>Bacillota</taxon>
        <taxon>Bacilli</taxon>
        <taxon>Lactobacillales</taxon>
        <taxon>Lactobacillaceae</taxon>
        <taxon>Limosilactobacillus</taxon>
    </lineage>
</organism>
<protein>
    <recommendedName>
        <fullName evidence="1">UPF0246 protein LX03_08105</fullName>
    </recommendedName>
</protein>
<dbReference type="PANTHER" id="PTHR30283:SF4">
    <property type="entry name" value="PEROXIDE STRESS RESISTANCE PROTEIN YAAA"/>
    <property type="match status" value="1"/>
</dbReference>
<sequence length="247" mass="28231">MKIIIAPARNIKADPDSLPIQGLPQFLPQTETILDYLRSLSYDQLHHLWWDCSEKIAIPNYQWVQQMDLYHQLTPALLAFTGLQYQRMAPGVFDEKALGYVQDHLRILSGFYGLLRPFDGIVSYRLGMGDRAKVAGTRNLYEFWGSRLADELYAHDELVLNLASKEYAKAVIPYVKGKRQLVSCTFVKAEHGRFKTQATRAKIARGNLVRYLAEQQADDLAVVKQFNLGYHYDEQASTNDNLVFVAD</sequence>
<dbReference type="AlphaFoldDB" id="A0A099Y8J4"/>
<reference evidence="2 3" key="1">
    <citation type="submission" date="2014-09" db="EMBL/GenBank/DDBJ databases">
        <title>Lactobacillus mucosae CRL573 Genome Sequencing.</title>
        <authorList>
            <person name="Bleckwedel J."/>
            <person name="Teran L.C."/>
            <person name="Bonacina J."/>
            <person name="Saavedra L."/>
            <person name="Mozzi F.B."/>
            <person name="Raya R.R."/>
        </authorList>
    </citation>
    <scope>NUCLEOTIDE SEQUENCE [LARGE SCALE GENOMIC DNA]</scope>
    <source>
        <strain evidence="2 3">CRL573</strain>
    </source>
</reference>
<dbReference type="EMBL" id="JROC01000035">
    <property type="protein sequence ID" value="KGL66574.1"/>
    <property type="molecule type" value="Genomic_DNA"/>
</dbReference>
<dbReference type="PANTHER" id="PTHR30283">
    <property type="entry name" value="PEROXIDE STRESS RESPONSE PROTEIN YAAA"/>
    <property type="match status" value="1"/>
</dbReference>
<evidence type="ECO:0000256" key="1">
    <source>
        <dbReference type="HAMAP-Rule" id="MF_00652"/>
    </source>
</evidence>
<dbReference type="Pfam" id="PF03883">
    <property type="entry name" value="H2O2_YaaD"/>
    <property type="match status" value="1"/>
</dbReference>
<dbReference type="GO" id="GO:0033194">
    <property type="term" value="P:response to hydroperoxide"/>
    <property type="evidence" value="ECO:0007669"/>
    <property type="project" value="TreeGrafter"/>
</dbReference>